<dbReference type="CDD" id="cd08370">
    <property type="entry name" value="FMT_C_like"/>
    <property type="match status" value="1"/>
</dbReference>
<dbReference type="Pfam" id="PF02911">
    <property type="entry name" value="Formyl_trans_C"/>
    <property type="match status" value="1"/>
</dbReference>
<sequence>MNKKRVCVNLLGKKGYDCLKSLVNSNLHDCLSILVVIGQDDNVTNDYSAEVEGLCNNFDIDFVYRDKTLDYSLFDYVFAVGWRWLIRGVLEQKLIVFHDSILPKYRGFAPLVNAAMNKEPQLGVTALYGHTEYDKGDIIGQRIINVTYPNRISHFIDVISNCYAVLFIDIVEQILDEKPICSIVQNEAEASYSIWLDDEDYYINWADSAEDIAHKINLLGAPYKHACTFLKEDRINLISAEVYKDLTVEARHIGKVMLIDDGCPVIICGDGLIKLTDFTDSKGNSLIPYTSIRARFKNDSI</sequence>
<evidence type="ECO:0000259" key="1">
    <source>
        <dbReference type="Pfam" id="PF00551"/>
    </source>
</evidence>
<keyword evidence="4" id="KW-1185">Reference proteome</keyword>
<dbReference type="PANTHER" id="PTHR11138:SF5">
    <property type="entry name" value="METHIONYL-TRNA FORMYLTRANSFERASE, MITOCHONDRIAL"/>
    <property type="match status" value="1"/>
</dbReference>
<accession>A0ABV7CKD9</accession>
<gene>
    <name evidence="3" type="ORF">ACFOEE_11335</name>
</gene>
<dbReference type="Gene3D" id="3.40.50.12230">
    <property type="match status" value="1"/>
</dbReference>
<evidence type="ECO:0000313" key="3">
    <source>
        <dbReference type="EMBL" id="MFC3033114.1"/>
    </source>
</evidence>
<evidence type="ECO:0000259" key="2">
    <source>
        <dbReference type="Pfam" id="PF02911"/>
    </source>
</evidence>
<dbReference type="Pfam" id="PF00551">
    <property type="entry name" value="Formyl_trans_N"/>
    <property type="match status" value="1"/>
</dbReference>
<dbReference type="SUPFAM" id="SSF53328">
    <property type="entry name" value="Formyltransferase"/>
    <property type="match status" value="1"/>
</dbReference>
<feature type="domain" description="Formyl transferase C-terminal" evidence="2">
    <location>
        <begin position="197"/>
        <end position="282"/>
    </location>
</feature>
<comment type="caution">
    <text evidence="3">The sequence shown here is derived from an EMBL/GenBank/DDBJ whole genome shotgun (WGS) entry which is preliminary data.</text>
</comment>
<reference evidence="4" key="1">
    <citation type="journal article" date="2019" name="Int. J. Syst. Evol. Microbiol.">
        <title>The Global Catalogue of Microorganisms (GCM) 10K type strain sequencing project: providing services to taxonomists for standard genome sequencing and annotation.</title>
        <authorList>
            <consortium name="The Broad Institute Genomics Platform"/>
            <consortium name="The Broad Institute Genome Sequencing Center for Infectious Disease"/>
            <person name="Wu L."/>
            <person name="Ma J."/>
        </authorList>
    </citation>
    <scope>NUCLEOTIDE SEQUENCE [LARGE SCALE GENOMIC DNA]</scope>
    <source>
        <strain evidence="4">KCTC 42730</strain>
    </source>
</reference>
<protein>
    <submittedName>
        <fullName evidence="3">Formyltransferase family protein</fullName>
    </submittedName>
</protein>
<dbReference type="InterPro" id="IPR011034">
    <property type="entry name" value="Formyl_transferase-like_C_sf"/>
</dbReference>
<dbReference type="RefSeq" id="WP_377124258.1">
    <property type="nucleotide sequence ID" value="NZ_JBHRSD010000017.1"/>
</dbReference>
<organism evidence="3 4">
    <name type="scientific">Pseudoalteromonas fenneropenaei</name>
    <dbReference type="NCBI Taxonomy" id="1737459"/>
    <lineage>
        <taxon>Bacteria</taxon>
        <taxon>Pseudomonadati</taxon>
        <taxon>Pseudomonadota</taxon>
        <taxon>Gammaproteobacteria</taxon>
        <taxon>Alteromonadales</taxon>
        <taxon>Pseudoalteromonadaceae</taxon>
        <taxon>Pseudoalteromonas</taxon>
    </lineage>
</organism>
<dbReference type="Proteomes" id="UP001595453">
    <property type="component" value="Unassembled WGS sequence"/>
</dbReference>
<dbReference type="SUPFAM" id="SSF50486">
    <property type="entry name" value="FMT C-terminal domain-like"/>
    <property type="match status" value="1"/>
</dbReference>
<evidence type="ECO:0000313" key="4">
    <source>
        <dbReference type="Proteomes" id="UP001595453"/>
    </source>
</evidence>
<dbReference type="EMBL" id="JBHRSD010000017">
    <property type="protein sequence ID" value="MFC3033114.1"/>
    <property type="molecule type" value="Genomic_DNA"/>
</dbReference>
<dbReference type="InterPro" id="IPR036477">
    <property type="entry name" value="Formyl_transf_N_sf"/>
</dbReference>
<dbReference type="InterPro" id="IPR002376">
    <property type="entry name" value="Formyl_transf_N"/>
</dbReference>
<proteinExistence type="predicted"/>
<dbReference type="PANTHER" id="PTHR11138">
    <property type="entry name" value="METHIONYL-TRNA FORMYLTRANSFERASE"/>
    <property type="match status" value="1"/>
</dbReference>
<dbReference type="InterPro" id="IPR005793">
    <property type="entry name" value="Formyl_trans_C"/>
</dbReference>
<feature type="domain" description="Formyl transferase N-terminal" evidence="1">
    <location>
        <begin position="91"/>
        <end position="147"/>
    </location>
</feature>
<name>A0ABV7CKD9_9GAMM</name>